<evidence type="ECO:0000313" key="2">
    <source>
        <dbReference type="EMBL" id="GAA4156151.1"/>
    </source>
</evidence>
<protein>
    <recommendedName>
        <fullName evidence="4">DUF3137 domain-containing protein</fullName>
    </recommendedName>
</protein>
<name>A0ABP7ZFP7_9MICO</name>
<keyword evidence="1" id="KW-0812">Transmembrane</keyword>
<proteinExistence type="predicted"/>
<comment type="caution">
    <text evidence="2">The sequence shown here is derived from an EMBL/GenBank/DDBJ whole genome shotgun (WGS) entry which is preliminary data.</text>
</comment>
<evidence type="ECO:0008006" key="4">
    <source>
        <dbReference type="Google" id="ProtNLM"/>
    </source>
</evidence>
<gene>
    <name evidence="2" type="ORF">GCM10022286_06090</name>
</gene>
<sequence>MRFDELSADCAPGEVQAMRVAAGADKGLGMPAPLWRTSRNSGTVLLLCLAALFLLEGPTGRIVVCCVAAALLGLWVWLVAWWSRQARRLALGRARLARFAAANGFTYDPRRLPFPPDLDPELLYRGVGSDATIRDRLTGIRGRAFDTYALNFTTTAGLRPTGRNRVTHVRGVLHFELPAELPGLWLDSETRPVLGGYWNALDRYPKTLELEGDFQSQFRLRHAADANPAELLYVLQPDLMAVLHDFGRGIQLQIAGRSVYLIGRFALPSGGRRITENLFALFDALAPKLEKLALQRRTTSDEAPR</sequence>
<dbReference type="EMBL" id="BAABBV010000001">
    <property type="protein sequence ID" value="GAA4156151.1"/>
    <property type="molecule type" value="Genomic_DNA"/>
</dbReference>
<keyword evidence="1" id="KW-1133">Transmembrane helix</keyword>
<feature type="transmembrane region" description="Helical" evidence="1">
    <location>
        <begin position="62"/>
        <end position="82"/>
    </location>
</feature>
<keyword evidence="1" id="KW-0472">Membrane</keyword>
<reference evidence="2" key="2">
    <citation type="submission" date="2023-12" db="EMBL/GenBank/DDBJ databases">
        <authorList>
            <person name="Sun Q."/>
            <person name="Inoue M."/>
        </authorList>
    </citation>
    <scope>NUCLEOTIDE SEQUENCE</scope>
    <source>
        <strain evidence="2">JCM 17590</strain>
    </source>
</reference>
<reference evidence="2" key="1">
    <citation type="journal article" date="2014" name="Int. J. Syst. Evol. Microbiol.">
        <title>Complete genome of a new Firmicutes species belonging to the dominant human colonic microbiota ('Ruminococcus bicirculans') reveals two chromosomes and a selective capacity to utilize plant glucans.</title>
        <authorList>
            <consortium name="NISC Comparative Sequencing Program"/>
            <person name="Wegmann U."/>
            <person name="Louis P."/>
            <person name="Goesmann A."/>
            <person name="Henrissat B."/>
            <person name="Duncan S.H."/>
            <person name="Flint H.J."/>
        </authorList>
    </citation>
    <scope>NUCLEOTIDE SEQUENCE</scope>
    <source>
        <strain evidence="2">JCM 17590</strain>
    </source>
</reference>
<evidence type="ECO:0000256" key="1">
    <source>
        <dbReference type="SAM" id="Phobius"/>
    </source>
</evidence>
<organism evidence="2 3">
    <name type="scientific">Gryllotalpicola daejeonensis</name>
    <dbReference type="NCBI Taxonomy" id="993087"/>
    <lineage>
        <taxon>Bacteria</taxon>
        <taxon>Bacillati</taxon>
        <taxon>Actinomycetota</taxon>
        <taxon>Actinomycetes</taxon>
        <taxon>Micrococcales</taxon>
        <taxon>Microbacteriaceae</taxon>
        <taxon>Gryllotalpicola</taxon>
    </lineage>
</organism>
<dbReference type="Proteomes" id="UP001415169">
    <property type="component" value="Unassembled WGS sequence"/>
</dbReference>
<keyword evidence="3" id="KW-1185">Reference proteome</keyword>
<accession>A0ABP7ZFP7</accession>
<evidence type="ECO:0000313" key="3">
    <source>
        <dbReference type="Proteomes" id="UP001415169"/>
    </source>
</evidence>